<dbReference type="SUPFAM" id="SSF56112">
    <property type="entry name" value="Protein kinase-like (PK-like)"/>
    <property type="match status" value="1"/>
</dbReference>
<dbReference type="GO" id="GO:0005737">
    <property type="term" value="C:cytoplasm"/>
    <property type="evidence" value="ECO:0007669"/>
    <property type="project" value="TreeGrafter"/>
</dbReference>
<keyword evidence="5 13" id="KW-0418">Kinase</keyword>
<dbReference type="GO" id="GO:0004674">
    <property type="term" value="F:protein serine/threonine kinase activity"/>
    <property type="evidence" value="ECO:0007669"/>
    <property type="project" value="UniProtKB-KW"/>
</dbReference>
<evidence type="ECO:0000256" key="9">
    <source>
        <dbReference type="PROSITE-ProRule" id="PRU10141"/>
    </source>
</evidence>
<gene>
    <name evidence="13" type="primary">ENV7</name>
    <name evidence="13" type="ORF">LPJ61_001702</name>
</gene>
<keyword evidence="4 9" id="KW-0547">Nucleotide-binding</keyword>
<feature type="domain" description="Protein kinase" evidence="12">
    <location>
        <begin position="42"/>
        <end position="407"/>
    </location>
</feature>
<dbReference type="Pfam" id="PF00069">
    <property type="entry name" value="Pkinase"/>
    <property type="match status" value="2"/>
</dbReference>
<evidence type="ECO:0000256" key="5">
    <source>
        <dbReference type="ARBA" id="ARBA00022777"/>
    </source>
</evidence>
<dbReference type="OrthoDB" id="248923at2759"/>
<keyword evidence="3 13" id="KW-0808">Transferase</keyword>
<evidence type="ECO:0000259" key="12">
    <source>
        <dbReference type="PROSITE" id="PS50011"/>
    </source>
</evidence>
<evidence type="ECO:0000256" key="1">
    <source>
        <dbReference type="ARBA" id="ARBA00012513"/>
    </source>
</evidence>
<evidence type="ECO:0000313" key="14">
    <source>
        <dbReference type="Proteomes" id="UP001143981"/>
    </source>
</evidence>
<keyword evidence="14" id="KW-1185">Reference proteome</keyword>
<evidence type="ECO:0000256" key="3">
    <source>
        <dbReference type="ARBA" id="ARBA00022679"/>
    </source>
</evidence>
<feature type="binding site" evidence="9">
    <location>
        <position position="71"/>
    </location>
    <ligand>
        <name>ATP</name>
        <dbReference type="ChEBI" id="CHEBI:30616"/>
    </ligand>
</feature>
<dbReference type="InterPro" id="IPR052239">
    <property type="entry name" value="Ser/Thr-specific_kinases"/>
</dbReference>
<evidence type="ECO:0000256" key="7">
    <source>
        <dbReference type="ARBA" id="ARBA00047899"/>
    </source>
</evidence>
<keyword evidence="2 10" id="KW-0723">Serine/threonine-protein kinase</keyword>
<dbReference type="Proteomes" id="UP001143981">
    <property type="component" value="Unassembled WGS sequence"/>
</dbReference>
<dbReference type="GO" id="GO:0005524">
    <property type="term" value="F:ATP binding"/>
    <property type="evidence" value="ECO:0007669"/>
    <property type="project" value="UniProtKB-UniRule"/>
</dbReference>
<sequence>MDSCGSLAGSLLDLASAIYAAGTSLVCGSVAPETVQLGPRRYQVARQLGEGGFSQVLLVEEVDSGAQYALKKIICHQGTDALAMAQREIDAGMRFAHPNIVPLVDHGIVDGGPSLRGTQIAYMVFPVYRRGSMFDLVMDSEDGGRRLDEQFVIRVFRGVCAAVRYLHSYSDGGSRGRSEGGRRSDADASLKSVDLAGSEDDGRQGAQFLGPSKQHWQPTSPGRAGGYAELPQAEERDAAATLSPERARTGGYAHRDIKLGNVMLADDGKTPILMDFGSVRPARATARTRAEALQMQDDAAENCTMPYRAPELFDVQRDAEIDERTDVWSLGCLLFAMAFGYTPFEGPGMGPGTSIALAAINAKYTFPASSPHSDRIKQLVDFMLVPDPRQRPFVDQVIALTDQLYPH</sequence>
<evidence type="ECO:0000256" key="8">
    <source>
        <dbReference type="ARBA" id="ARBA00048679"/>
    </source>
</evidence>
<comment type="caution">
    <text evidence="13">The sequence shown here is derived from an EMBL/GenBank/DDBJ whole genome shotgun (WGS) entry which is preliminary data.</text>
</comment>
<feature type="region of interest" description="Disordered" evidence="11">
    <location>
        <begin position="196"/>
        <end position="227"/>
    </location>
</feature>
<comment type="catalytic activity">
    <reaction evidence="8">
        <text>L-seryl-[protein] + ATP = O-phospho-L-seryl-[protein] + ADP + H(+)</text>
        <dbReference type="Rhea" id="RHEA:17989"/>
        <dbReference type="Rhea" id="RHEA-COMP:9863"/>
        <dbReference type="Rhea" id="RHEA-COMP:11604"/>
        <dbReference type="ChEBI" id="CHEBI:15378"/>
        <dbReference type="ChEBI" id="CHEBI:29999"/>
        <dbReference type="ChEBI" id="CHEBI:30616"/>
        <dbReference type="ChEBI" id="CHEBI:83421"/>
        <dbReference type="ChEBI" id="CHEBI:456216"/>
        <dbReference type="EC" id="2.7.11.1"/>
    </reaction>
</comment>
<dbReference type="PANTHER" id="PTHR45998">
    <property type="entry name" value="SERINE/THREONINE-PROTEIN KINASE 16"/>
    <property type="match status" value="1"/>
</dbReference>
<accession>A0A9W7YG67</accession>
<comment type="catalytic activity">
    <reaction evidence="7">
        <text>L-threonyl-[protein] + ATP = O-phospho-L-threonyl-[protein] + ADP + H(+)</text>
        <dbReference type="Rhea" id="RHEA:46608"/>
        <dbReference type="Rhea" id="RHEA-COMP:11060"/>
        <dbReference type="Rhea" id="RHEA-COMP:11605"/>
        <dbReference type="ChEBI" id="CHEBI:15378"/>
        <dbReference type="ChEBI" id="CHEBI:30013"/>
        <dbReference type="ChEBI" id="CHEBI:30616"/>
        <dbReference type="ChEBI" id="CHEBI:61977"/>
        <dbReference type="ChEBI" id="CHEBI:456216"/>
        <dbReference type="EC" id="2.7.11.1"/>
    </reaction>
</comment>
<evidence type="ECO:0000256" key="2">
    <source>
        <dbReference type="ARBA" id="ARBA00022527"/>
    </source>
</evidence>
<evidence type="ECO:0000256" key="6">
    <source>
        <dbReference type="ARBA" id="ARBA00022840"/>
    </source>
</evidence>
<evidence type="ECO:0000256" key="11">
    <source>
        <dbReference type="SAM" id="MobiDB-lite"/>
    </source>
</evidence>
<dbReference type="SMART" id="SM00220">
    <property type="entry name" value="S_TKc"/>
    <property type="match status" value="1"/>
</dbReference>
<evidence type="ECO:0000256" key="4">
    <source>
        <dbReference type="ARBA" id="ARBA00022741"/>
    </source>
</evidence>
<proteinExistence type="inferred from homology"/>
<dbReference type="InterPro" id="IPR011009">
    <property type="entry name" value="Kinase-like_dom_sf"/>
</dbReference>
<dbReference type="PROSITE" id="PS50011">
    <property type="entry name" value="PROTEIN_KINASE_DOM"/>
    <property type="match status" value="1"/>
</dbReference>
<reference evidence="13" key="1">
    <citation type="submission" date="2022-07" db="EMBL/GenBank/DDBJ databases">
        <title>Phylogenomic reconstructions and comparative analyses of Kickxellomycotina fungi.</title>
        <authorList>
            <person name="Reynolds N.K."/>
            <person name="Stajich J.E."/>
            <person name="Barry K."/>
            <person name="Grigoriev I.V."/>
            <person name="Crous P."/>
            <person name="Smith M.E."/>
        </authorList>
    </citation>
    <scope>NUCLEOTIDE SEQUENCE</scope>
    <source>
        <strain evidence="13">BCRC 34381</strain>
    </source>
</reference>
<dbReference type="PANTHER" id="PTHR45998:SF2">
    <property type="entry name" value="SERINE_THREONINE-PROTEIN KINASE 16"/>
    <property type="match status" value="1"/>
</dbReference>
<dbReference type="InterPro" id="IPR008271">
    <property type="entry name" value="Ser/Thr_kinase_AS"/>
</dbReference>
<dbReference type="Gene3D" id="1.10.510.10">
    <property type="entry name" value="Transferase(Phosphotransferase) domain 1"/>
    <property type="match status" value="2"/>
</dbReference>
<name>A0A9W7YG67_9FUNG</name>
<evidence type="ECO:0000313" key="13">
    <source>
        <dbReference type="EMBL" id="KAJ1733144.1"/>
    </source>
</evidence>
<dbReference type="PROSITE" id="PS00108">
    <property type="entry name" value="PROTEIN_KINASE_ST"/>
    <property type="match status" value="1"/>
</dbReference>
<dbReference type="InterPro" id="IPR000719">
    <property type="entry name" value="Prot_kinase_dom"/>
</dbReference>
<dbReference type="EC" id="2.7.11.1" evidence="1"/>
<organism evidence="13 14">
    <name type="scientific">Coemansia biformis</name>
    <dbReference type="NCBI Taxonomy" id="1286918"/>
    <lineage>
        <taxon>Eukaryota</taxon>
        <taxon>Fungi</taxon>
        <taxon>Fungi incertae sedis</taxon>
        <taxon>Zoopagomycota</taxon>
        <taxon>Kickxellomycotina</taxon>
        <taxon>Kickxellomycetes</taxon>
        <taxon>Kickxellales</taxon>
        <taxon>Kickxellaceae</taxon>
        <taxon>Coemansia</taxon>
    </lineage>
</organism>
<dbReference type="AlphaFoldDB" id="A0A9W7YG67"/>
<comment type="similarity">
    <text evidence="10">Belongs to the protein kinase superfamily.</text>
</comment>
<dbReference type="EMBL" id="JANBOI010000163">
    <property type="protein sequence ID" value="KAJ1733144.1"/>
    <property type="molecule type" value="Genomic_DNA"/>
</dbReference>
<dbReference type="InterPro" id="IPR017441">
    <property type="entry name" value="Protein_kinase_ATP_BS"/>
</dbReference>
<dbReference type="PROSITE" id="PS00107">
    <property type="entry name" value="PROTEIN_KINASE_ATP"/>
    <property type="match status" value="1"/>
</dbReference>
<protein>
    <recommendedName>
        <fullName evidence="1">non-specific serine/threonine protein kinase</fullName>
        <ecNumber evidence="1">2.7.11.1</ecNumber>
    </recommendedName>
</protein>
<evidence type="ECO:0000256" key="10">
    <source>
        <dbReference type="RuleBase" id="RU000304"/>
    </source>
</evidence>
<keyword evidence="6 9" id="KW-0067">ATP-binding</keyword>